<keyword evidence="2" id="KW-1185">Reference proteome</keyword>
<proteinExistence type="predicted"/>
<protein>
    <submittedName>
        <fullName evidence="1">Uncharacterized protein</fullName>
    </submittedName>
</protein>
<dbReference type="PATRIC" id="fig|28128.5.peg.616"/>
<evidence type="ECO:0000313" key="1">
    <source>
        <dbReference type="EMBL" id="KXA42879.1"/>
    </source>
</evidence>
<dbReference type="EMBL" id="LRQG01000023">
    <property type="protein sequence ID" value="KXA42879.1"/>
    <property type="molecule type" value="Genomic_DNA"/>
</dbReference>
<comment type="caution">
    <text evidence="1">The sequence shown here is derived from an EMBL/GenBank/DDBJ whole genome shotgun (WGS) entry which is preliminary data.</text>
</comment>
<gene>
    <name evidence="1" type="ORF">HMPREF3226_00610</name>
</gene>
<dbReference type="AlphaFoldDB" id="A0A133QJ28"/>
<reference evidence="2" key="1">
    <citation type="submission" date="2016-01" db="EMBL/GenBank/DDBJ databases">
        <authorList>
            <person name="Mitreva M."/>
            <person name="Pepin K.H."/>
            <person name="Mihindukulasuriya K.A."/>
            <person name="Fulton R."/>
            <person name="Fronick C."/>
            <person name="O'Laughlin M."/>
            <person name="Miner T."/>
            <person name="Herter B."/>
            <person name="Rosa B.A."/>
            <person name="Cordes M."/>
            <person name="Tomlinson C."/>
            <person name="Wollam A."/>
            <person name="Palsikar V.B."/>
            <person name="Mardis E.R."/>
            <person name="Wilson R.K."/>
        </authorList>
    </citation>
    <scope>NUCLEOTIDE SEQUENCE [LARGE SCALE GENOMIC DNA]</scope>
    <source>
        <strain evidence="2">MJR7716</strain>
    </source>
</reference>
<accession>A0A133QJ28</accession>
<evidence type="ECO:0000313" key="2">
    <source>
        <dbReference type="Proteomes" id="UP000070533"/>
    </source>
</evidence>
<name>A0A133QJ28_9BACT</name>
<organism evidence="1 2">
    <name type="scientific">Prevotella corporis</name>
    <dbReference type="NCBI Taxonomy" id="28128"/>
    <lineage>
        <taxon>Bacteria</taxon>
        <taxon>Pseudomonadati</taxon>
        <taxon>Bacteroidota</taxon>
        <taxon>Bacteroidia</taxon>
        <taxon>Bacteroidales</taxon>
        <taxon>Prevotellaceae</taxon>
        <taxon>Prevotella</taxon>
    </lineage>
</organism>
<sequence>MPIHQQDSLTQHELGQKMLAGQFIKSHVTFENHKTAEIEVESLGNKVIKTSTLPPLGLISFSDSMPLWGFAPQNIDSTRIPTYTWHGQISNALTAAGSSLGFTKLSNIRTTVRFNSKGYFSPKVYPSGWGGGSRARIKTYKITHIAKNVGRKVFIIGVVTDAAGVVTGQISALKGITNIGFSALATFGGPIGLTIGIVYWGLDLLGAFYSPTLAPNIRKDPYIQPVDNLRVVLLIHPFPPTIIKRRFSPRQTFIGHASKSRR</sequence>
<dbReference type="Proteomes" id="UP000070533">
    <property type="component" value="Unassembled WGS sequence"/>
</dbReference>
<dbReference type="STRING" id="28128.HMPREF3226_00610"/>